<dbReference type="InterPro" id="IPR007138">
    <property type="entry name" value="ABM_dom"/>
</dbReference>
<dbReference type="PROSITE" id="PS51725">
    <property type="entry name" value="ABM"/>
    <property type="match status" value="1"/>
</dbReference>
<gene>
    <name evidence="2" type="ORF">CPT03_08760</name>
</gene>
<evidence type="ECO:0000313" key="3">
    <source>
        <dbReference type="Proteomes" id="UP000223749"/>
    </source>
</evidence>
<dbReference type="InterPro" id="IPR050744">
    <property type="entry name" value="AI-2_Isomerase_LsrG"/>
</dbReference>
<dbReference type="GO" id="GO:0004497">
    <property type="term" value="F:monooxygenase activity"/>
    <property type="evidence" value="ECO:0007669"/>
    <property type="project" value="UniProtKB-KW"/>
</dbReference>
<dbReference type="AlphaFoldDB" id="A0A2D1U4M2"/>
<dbReference type="RefSeq" id="WP_099438498.1">
    <property type="nucleotide sequence ID" value="NZ_CP024091.1"/>
</dbReference>
<evidence type="ECO:0000259" key="1">
    <source>
        <dbReference type="PROSITE" id="PS51725"/>
    </source>
</evidence>
<dbReference type="PANTHER" id="PTHR33336:SF3">
    <property type="entry name" value="ABM DOMAIN-CONTAINING PROTEIN"/>
    <property type="match status" value="1"/>
</dbReference>
<feature type="domain" description="ABM" evidence="1">
    <location>
        <begin position="3"/>
        <end position="91"/>
    </location>
</feature>
<evidence type="ECO:0000313" key="2">
    <source>
        <dbReference type="EMBL" id="ATP56556.1"/>
    </source>
</evidence>
<dbReference type="SUPFAM" id="SSF54909">
    <property type="entry name" value="Dimeric alpha+beta barrel"/>
    <property type="match status" value="1"/>
</dbReference>
<keyword evidence="3" id="KW-1185">Reference proteome</keyword>
<dbReference type="InterPro" id="IPR011008">
    <property type="entry name" value="Dimeric_a/b-barrel"/>
</dbReference>
<protein>
    <submittedName>
        <fullName evidence="2">Antibiotic biosynthesis monooxygenase</fullName>
    </submittedName>
</protein>
<organism evidence="2 3">
    <name type="scientific">Pedobacter ginsengisoli</name>
    <dbReference type="NCBI Taxonomy" id="363852"/>
    <lineage>
        <taxon>Bacteria</taxon>
        <taxon>Pseudomonadati</taxon>
        <taxon>Bacteroidota</taxon>
        <taxon>Sphingobacteriia</taxon>
        <taxon>Sphingobacteriales</taxon>
        <taxon>Sphingobacteriaceae</taxon>
        <taxon>Pedobacter</taxon>
    </lineage>
</organism>
<name>A0A2D1U4M2_9SPHI</name>
<dbReference type="Proteomes" id="UP000223749">
    <property type="component" value="Chromosome"/>
</dbReference>
<keyword evidence="2" id="KW-0560">Oxidoreductase</keyword>
<dbReference type="KEGG" id="pgs:CPT03_08760"/>
<dbReference type="PANTHER" id="PTHR33336">
    <property type="entry name" value="QUINOL MONOOXYGENASE YGIN-RELATED"/>
    <property type="match status" value="1"/>
</dbReference>
<keyword evidence="2" id="KW-0503">Monooxygenase</keyword>
<dbReference type="OrthoDB" id="9806189at2"/>
<proteinExistence type="predicted"/>
<sequence length="96" mass="10914">MSIYLTAISKAKPQHVDQFKALLLTLVVESRKEEACIQYDLHQSTDNPALFIFHEEWASKEALELHNQTAHIAKFIKDSVDIIDGNVTIHITEKLA</sequence>
<accession>A0A2D1U4M2</accession>
<reference evidence="2 3" key="1">
    <citation type="submission" date="2017-10" db="EMBL/GenBank/DDBJ databases">
        <title>Whole genome of Pedobacter ginsengisoli T01R-27 isolated from tomato rhizosphere.</title>
        <authorList>
            <person name="Weon H.-Y."/>
            <person name="Lee S.A."/>
            <person name="Sang M.K."/>
            <person name="Song J."/>
        </authorList>
    </citation>
    <scope>NUCLEOTIDE SEQUENCE [LARGE SCALE GENOMIC DNA]</scope>
    <source>
        <strain evidence="2 3">T01R-27</strain>
    </source>
</reference>
<dbReference type="Pfam" id="PF03992">
    <property type="entry name" value="ABM"/>
    <property type="match status" value="1"/>
</dbReference>
<dbReference type="EMBL" id="CP024091">
    <property type="protein sequence ID" value="ATP56556.1"/>
    <property type="molecule type" value="Genomic_DNA"/>
</dbReference>
<dbReference type="Gene3D" id="3.30.70.100">
    <property type="match status" value="1"/>
</dbReference>